<evidence type="ECO:0000256" key="1">
    <source>
        <dbReference type="SAM" id="Phobius"/>
    </source>
</evidence>
<keyword evidence="1" id="KW-1133">Transmembrane helix</keyword>
<keyword evidence="1" id="KW-0812">Transmembrane</keyword>
<feature type="transmembrane region" description="Helical" evidence="1">
    <location>
        <begin position="7"/>
        <end position="28"/>
    </location>
</feature>
<organism evidence="2">
    <name type="scientific">viral metagenome</name>
    <dbReference type="NCBI Taxonomy" id="1070528"/>
    <lineage>
        <taxon>unclassified sequences</taxon>
        <taxon>metagenomes</taxon>
        <taxon>organismal metagenomes</taxon>
    </lineage>
</organism>
<dbReference type="EMBL" id="MN739508">
    <property type="protein sequence ID" value="QHT09092.1"/>
    <property type="molecule type" value="Genomic_DNA"/>
</dbReference>
<proteinExistence type="predicted"/>
<sequence length="73" mass="8874">MRLNDRILKTIMFCIFISYTIYCTKSNIMFDDNYNFKKFGLTKKETIYPFWLVIIVFSFIFYSCCLLSSENYI</sequence>
<accession>A0A6C0CY56</accession>
<evidence type="ECO:0000313" key="2">
    <source>
        <dbReference type="EMBL" id="QHT09092.1"/>
    </source>
</evidence>
<keyword evidence="1" id="KW-0472">Membrane</keyword>
<dbReference type="AlphaFoldDB" id="A0A6C0CY56"/>
<protein>
    <submittedName>
        <fullName evidence="2">Uncharacterized protein</fullName>
    </submittedName>
</protein>
<name>A0A6C0CY56_9ZZZZ</name>
<feature type="transmembrane region" description="Helical" evidence="1">
    <location>
        <begin position="48"/>
        <end position="67"/>
    </location>
</feature>
<reference evidence="2" key="1">
    <citation type="journal article" date="2020" name="Nature">
        <title>Giant virus diversity and host interactions through global metagenomics.</title>
        <authorList>
            <person name="Schulz F."/>
            <person name="Roux S."/>
            <person name="Paez-Espino D."/>
            <person name="Jungbluth S."/>
            <person name="Walsh D.A."/>
            <person name="Denef V.J."/>
            <person name="McMahon K.D."/>
            <person name="Konstantinidis K.T."/>
            <person name="Eloe-Fadrosh E.A."/>
            <person name="Kyrpides N.C."/>
            <person name="Woyke T."/>
        </authorList>
    </citation>
    <scope>NUCLEOTIDE SEQUENCE</scope>
    <source>
        <strain evidence="2">GVMAG-M-3300023110-24</strain>
    </source>
</reference>